<evidence type="ECO:0000313" key="2">
    <source>
        <dbReference type="EMBL" id="GIM93775.1"/>
    </source>
</evidence>
<feature type="domain" description="Pyridoxamine 5'-phosphate oxidase N-terminal" evidence="1">
    <location>
        <begin position="13"/>
        <end position="95"/>
    </location>
</feature>
<dbReference type="AlphaFoldDB" id="A0A919TG40"/>
<protein>
    <recommendedName>
        <fullName evidence="1">Pyridoxamine 5'-phosphate oxidase N-terminal domain-containing protein</fullName>
    </recommendedName>
</protein>
<sequence>MPESLRALVPGSELDATINAYRTCELVTVGKDGTPLAWPTSGISLADGTFLLTTSLGFPQKAYNIRRDERVALLFSEPHASGLERPGQILVQGTAICPDRVHTVPEGDLAAFWRRLFERQPNCRKYLDRPATALTDFYFMRLLITVTPAAVTARDLPAATGTLPVAGSGLIGEQVLASYPSTVLAARDAAGAPTLLRTTVSADGGAYRVAVPDGHPVADGRASLLVHRHDAQLWNLHSAVVTGTLKSDADGGRLLTPDRLIEPAGGAKPSLTDPIRTVRDCRATTKKYLAKRGLPRPRIPWKAYRELRDSL</sequence>
<proteinExistence type="predicted"/>
<dbReference type="SUPFAM" id="SSF50475">
    <property type="entry name" value="FMN-binding split barrel"/>
    <property type="match status" value="1"/>
</dbReference>
<accession>A0A919TG40</accession>
<dbReference type="InterPro" id="IPR012349">
    <property type="entry name" value="Split_barrel_FMN-bd"/>
</dbReference>
<dbReference type="InterPro" id="IPR011576">
    <property type="entry name" value="Pyridox_Oxase_N"/>
</dbReference>
<dbReference type="Proteomes" id="UP000677082">
    <property type="component" value="Unassembled WGS sequence"/>
</dbReference>
<comment type="caution">
    <text evidence="2">The sequence shown here is derived from an EMBL/GenBank/DDBJ whole genome shotgun (WGS) entry which is preliminary data.</text>
</comment>
<dbReference type="Pfam" id="PF01243">
    <property type="entry name" value="PNPOx_N"/>
    <property type="match status" value="1"/>
</dbReference>
<name>A0A919TG40_9ACTN</name>
<keyword evidence="3" id="KW-1185">Reference proteome</keyword>
<organism evidence="2 3">
    <name type="scientific">Paractinoplanes toevensis</name>
    <dbReference type="NCBI Taxonomy" id="571911"/>
    <lineage>
        <taxon>Bacteria</taxon>
        <taxon>Bacillati</taxon>
        <taxon>Actinomycetota</taxon>
        <taxon>Actinomycetes</taxon>
        <taxon>Micromonosporales</taxon>
        <taxon>Micromonosporaceae</taxon>
        <taxon>Paractinoplanes</taxon>
    </lineage>
</organism>
<evidence type="ECO:0000313" key="3">
    <source>
        <dbReference type="Proteomes" id="UP000677082"/>
    </source>
</evidence>
<evidence type="ECO:0000259" key="1">
    <source>
        <dbReference type="Pfam" id="PF01243"/>
    </source>
</evidence>
<dbReference type="RefSeq" id="WP_213009570.1">
    <property type="nucleotide sequence ID" value="NZ_BOQN01000070.1"/>
</dbReference>
<dbReference type="EMBL" id="BOQN01000070">
    <property type="protein sequence ID" value="GIM93775.1"/>
    <property type="molecule type" value="Genomic_DNA"/>
</dbReference>
<dbReference type="Gene3D" id="2.30.110.10">
    <property type="entry name" value="Electron Transport, Fmn-binding Protein, Chain A"/>
    <property type="match status" value="1"/>
</dbReference>
<gene>
    <name evidence="2" type="ORF">Ato02nite_055680</name>
</gene>
<reference evidence="2 3" key="1">
    <citation type="submission" date="2021-03" db="EMBL/GenBank/DDBJ databases">
        <title>Whole genome shotgun sequence of Actinoplanes toevensis NBRC 105298.</title>
        <authorList>
            <person name="Komaki H."/>
            <person name="Tamura T."/>
        </authorList>
    </citation>
    <scope>NUCLEOTIDE SEQUENCE [LARGE SCALE GENOMIC DNA]</scope>
    <source>
        <strain evidence="2 3">NBRC 105298</strain>
    </source>
</reference>